<dbReference type="InterPro" id="IPR013328">
    <property type="entry name" value="6PGD_dom2"/>
</dbReference>
<dbReference type="InterPro" id="IPR029154">
    <property type="entry name" value="HIBADH-like_NADP-bd"/>
</dbReference>
<keyword evidence="2" id="KW-0560">Oxidoreductase</keyword>
<dbReference type="InterPro" id="IPR015815">
    <property type="entry name" value="HIBADH-related"/>
</dbReference>
<name>A0ABX0C4B2_9PSEU</name>
<organism evidence="6 7">
    <name type="scientific">Amycolatopsis rubida</name>
    <dbReference type="NCBI Taxonomy" id="112413"/>
    <lineage>
        <taxon>Bacteria</taxon>
        <taxon>Bacillati</taxon>
        <taxon>Actinomycetota</taxon>
        <taxon>Actinomycetes</taxon>
        <taxon>Pseudonocardiales</taxon>
        <taxon>Pseudonocardiaceae</taxon>
        <taxon>Amycolatopsis</taxon>
    </lineage>
</organism>
<evidence type="ECO:0000313" key="6">
    <source>
        <dbReference type="EMBL" id="NEC61098.1"/>
    </source>
</evidence>
<comment type="caution">
    <text evidence="6">The sequence shown here is derived from an EMBL/GenBank/DDBJ whole genome shotgun (WGS) entry which is preliminary data.</text>
</comment>
<gene>
    <name evidence="6" type="ORF">G3I59_37255</name>
</gene>
<keyword evidence="7" id="KW-1185">Reference proteome</keyword>
<comment type="similarity">
    <text evidence="1">Belongs to the HIBADH-related family.</text>
</comment>
<feature type="domain" description="6-phosphogluconate dehydrogenase NADP-binding" evidence="4">
    <location>
        <begin position="6"/>
        <end position="163"/>
    </location>
</feature>
<dbReference type="PANTHER" id="PTHR22981">
    <property type="entry name" value="3-HYDROXYISOBUTYRATE DEHYDROGENASE-RELATED"/>
    <property type="match status" value="1"/>
</dbReference>
<dbReference type="Pfam" id="PF14833">
    <property type="entry name" value="NAD_binding_11"/>
    <property type="match status" value="1"/>
</dbReference>
<evidence type="ECO:0000313" key="7">
    <source>
        <dbReference type="Proteomes" id="UP000470404"/>
    </source>
</evidence>
<reference evidence="6 7" key="1">
    <citation type="submission" date="2020-01" db="EMBL/GenBank/DDBJ databases">
        <title>Insect and environment-associated Actinomycetes.</title>
        <authorList>
            <person name="Currrie C."/>
            <person name="Chevrette M."/>
            <person name="Carlson C."/>
            <person name="Stubbendieck R."/>
            <person name="Wendt-Pienkowski E."/>
        </authorList>
    </citation>
    <scope>NUCLEOTIDE SEQUENCE [LARGE SCALE GENOMIC DNA]</scope>
    <source>
        <strain evidence="6 7">SID8386</strain>
    </source>
</reference>
<dbReference type="Gene3D" id="1.10.1040.10">
    <property type="entry name" value="N-(1-d-carboxylethyl)-l-norvaline Dehydrogenase, domain 2"/>
    <property type="match status" value="1"/>
</dbReference>
<proteinExistence type="inferred from homology"/>
<feature type="domain" description="3-hydroxyisobutyrate dehydrogenase-like NAD-binding" evidence="5">
    <location>
        <begin position="166"/>
        <end position="275"/>
    </location>
</feature>
<dbReference type="InterPro" id="IPR008927">
    <property type="entry name" value="6-PGluconate_DH-like_C_sf"/>
</dbReference>
<keyword evidence="3" id="KW-0520">NAD</keyword>
<dbReference type="RefSeq" id="WP_067587626.1">
    <property type="nucleotide sequence ID" value="NZ_JAAGNC010000189.1"/>
</dbReference>
<dbReference type="Gene3D" id="3.40.50.720">
    <property type="entry name" value="NAD(P)-binding Rossmann-like Domain"/>
    <property type="match status" value="1"/>
</dbReference>
<dbReference type="SUPFAM" id="SSF51735">
    <property type="entry name" value="NAD(P)-binding Rossmann-fold domains"/>
    <property type="match status" value="1"/>
</dbReference>
<evidence type="ECO:0000259" key="4">
    <source>
        <dbReference type="Pfam" id="PF03446"/>
    </source>
</evidence>
<evidence type="ECO:0000256" key="3">
    <source>
        <dbReference type="ARBA" id="ARBA00023027"/>
    </source>
</evidence>
<accession>A0ABX0C4B2</accession>
<dbReference type="PANTHER" id="PTHR22981:SF7">
    <property type="entry name" value="3-HYDROXYISOBUTYRATE DEHYDROGENASE, MITOCHONDRIAL"/>
    <property type="match status" value="1"/>
</dbReference>
<dbReference type="PIRSF" id="PIRSF000103">
    <property type="entry name" value="HIBADH"/>
    <property type="match status" value="1"/>
</dbReference>
<dbReference type="InterPro" id="IPR036291">
    <property type="entry name" value="NAD(P)-bd_dom_sf"/>
</dbReference>
<dbReference type="Proteomes" id="UP000470404">
    <property type="component" value="Unassembled WGS sequence"/>
</dbReference>
<dbReference type="EMBL" id="JAAGNC010000189">
    <property type="protein sequence ID" value="NEC61098.1"/>
    <property type="molecule type" value="Genomic_DNA"/>
</dbReference>
<dbReference type="SUPFAM" id="SSF48179">
    <property type="entry name" value="6-phosphogluconate dehydrogenase C-terminal domain-like"/>
    <property type="match status" value="1"/>
</dbReference>
<evidence type="ECO:0000256" key="2">
    <source>
        <dbReference type="ARBA" id="ARBA00023002"/>
    </source>
</evidence>
<evidence type="ECO:0000256" key="1">
    <source>
        <dbReference type="ARBA" id="ARBA00009080"/>
    </source>
</evidence>
<evidence type="ECO:0000259" key="5">
    <source>
        <dbReference type="Pfam" id="PF14833"/>
    </source>
</evidence>
<dbReference type="InterPro" id="IPR006115">
    <property type="entry name" value="6PGDH_NADP-bd"/>
</dbReference>
<protein>
    <submittedName>
        <fullName evidence="6">NAD(P)-dependent oxidoreductase</fullName>
    </submittedName>
</protein>
<sequence length="293" mass="30442">MAQSAAVIGLGAMGAPIARRIQEAGHELTVCDKRQEAVRPLTESGAKVAEEPAGCGHADIVLVVVATGDQVRETLLGAGGLVSGLGTHKPLVVVMSTVGQVMLVALRDQLNEKGLRLIDAPISGGAVRAAEGTLSVLVGGDEADFEAVKPVLDLLGRNIFHCGPVGSAQLVKIANNVLGNVNTLASAEVYRLLLEHGLAPSEVAPIFEASSGRNWLTADAGEVARAYAHLAGARREFDAVTPIMRKDIGLGTALARESSGSYPLIQALANVISHLGDETYENWHIVGTSRGND</sequence>
<dbReference type="Pfam" id="PF03446">
    <property type="entry name" value="NAD_binding_2"/>
    <property type="match status" value="1"/>
</dbReference>